<sequence>MRETYQTQLQILEEGGGVCIEIRMSTTYSSFCDCASSFCGCFSDVVAGAVTASFVATSVGPSAAAAVVPLPPPMPTGNA</sequence>
<dbReference type="EMBL" id="JAESDN010000004">
    <property type="protein sequence ID" value="KAG7051610.1"/>
    <property type="molecule type" value="Genomic_DNA"/>
</dbReference>
<comment type="caution">
    <text evidence="1">The sequence shown here is derived from an EMBL/GenBank/DDBJ whole genome shotgun (WGS) entry which is preliminary data.</text>
</comment>
<keyword evidence="2" id="KW-1185">Reference proteome</keyword>
<gene>
    <name evidence="1" type="ORF">JMJ77_002228</name>
</gene>
<proteinExistence type="predicted"/>
<name>A0A9P7R7H5_9PEZI</name>
<reference evidence="1" key="1">
    <citation type="submission" date="2021-05" db="EMBL/GenBank/DDBJ databases">
        <title>Comparative genomics of three Colletotrichum scovillei strains and genetic complementation revealed genes involved fungal growth and virulence on chili pepper.</title>
        <authorList>
            <person name="Hsieh D.-K."/>
            <person name="Chuang S.-C."/>
            <person name="Chen C.-Y."/>
            <person name="Chao Y.-T."/>
            <person name="Lu M.-Y.J."/>
            <person name="Lee M.-H."/>
            <person name="Shih M.-C."/>
        </authorList>
    </citation>
    <scope>NUCLEOTIDE SEQUENCE</scope>
    <source>
        <strain evidence="1">Coll-153</strain>
    </source>
</reference>
<protein>
    <submittedName>
        <fullName evidence="1">Uncharacterized protein</fullName>
    </submittedName>
</protein>
<evidence type="ECO:0000313" key="1">
    <source>
        <dbReference type="EMBL" id="KAG7051610.1"/>
    </source>
</evidence>
<accession>A0A9P7R7H5</accession>
<dbReference type="AlphaFoldDB" id="A0A9P7R7H5"/>
<organism evidence="1 2">
    <name type="scientific">Colletotrichum scovillei</name>
    <dbReference type="NCBI Taxonomy" id="1209932"/>
    <lineage>
        <taxon>Eukaryota</taxon>
        <taxon>Fungi</taxon>
        <taxon>Dikarya</taxon>
        <taxon>Ascomycota</taxon>
        <taxon>Pezizomycotina</taxon>
        <taxon>Sordariomycetes</taxon>
        <taxon>Hypocreomycetidae</taxon>
        <taxon>Glomerellales</taxon>
        <taxon>Glomerellaceae</taxon>
        <taxon>Colletotrichum</taxon>
        <taxon>Colletotrichum acutatum species complex</taxon>
    </lineage>
</organism>
<dbReference type="Proteomes" id="UP000699042">
    <property type="component" value="Unassembled WGS sequence"/>
</dbReference>
<evidence type="ECO:0000313" key="2">
    <source>
        <dbReference type="Proteomes" id="UP000699042"/>
    </source>
</evidence>